<sequence length="62" mass="7221">MEGLVVLRLELELLWSMVHSNQLKMVLLKMITVGTKRQICYTWNRLLVLVSPILQMNHSTTP</sequence>
<organism evidence="1">
    <name type="scientific">Medicago truncatula</name>
    <name type="common">Barrel medic</name>
    <name type="synonym">Medicago tribuloides</name>
    <dbReference type="NCBI Taxonomy" id="3880"/>
    <lineage>
        <taxon>Eukaryota</taxon>
        <taxon>Viridiplantae</taxon>
        <taxon>Streptophyta</taxon>
        <taxon>Embryophyta</taxon>
        <taxon>Tracheophyta</taxon>
        <taxon>Spermatophyta</taxon>
        <taxon>Magnoliopsida</taxon>
        <taxon>eudicotyledons</taxon>
        <taxon>Gunneridae</taxon>
        <taxon>Pentapetalae</taxon>
        <taxon>rosids</taxon>
        <taxon>fabids</taxon>
        <taxon>Fabales</taxon>
        <taxon>Fabaceae</taxon>
        <taxon>Papilionoideae</taxon>
        <taxon>50 kb inversion clade</taxon>
        <taxon>NPAAA clade</taxon>
        <taxon>Hologalegina</taxon>
        <taxon>IRL clade</taxon>
        <taxon>Trifolieae</taxon>
        <taxon>Medicago</taxon>
    </lineage>
</organism>
<evidence type="ECO:0000313" key="1">
    <source>
        <dbReference type="EMBL" id="AFK33900.1"/>
    </source>
</evidence>
<name>I3S0V8_MEDTR</name>
<reference evidence="1" key="1">
    <citation type="submission" date="2012-05" db="EMBL/GenBank/DDBJ databases">
        <authorList>
            <person name="Krishnakumar V."/>
            <person name="Cheung F."/>
            <person name="Xiao Y."/>
            <person name="Chan A."/>
            <person name="Moskal W.A."/>
            <person name="Town C.D."/>
        </authorList>
    </citation>
    <scope>NUCLEOTIDE SEQUENCE</scope>
</reference>
<accession>I3S0V8</accession>
<proteinExistence type="evidence at transcript level"/>
<dbReference type="EMBL" id="BT134105">
    <property type="protein sequence ID" value="AFK33900.1"/>
    <property type="molecule type" value="mRNA"/>
</dbReference>
<protein>
    <submittedName>
        <fullName evidence="1">Uncharacterized protein</fullName>
    </submittedName>
</protein>
<dbReference type="AlphaFoldDB" id="I3S0V8"/>